<comment type="caution">
    <text evidence="14">The sequence shown here is derived from an EMBL/GenBank/DDBJ whole genome shotgun (WGS) entry which is preliminary data.</text>
</comment>
<feature type="transmembrane region" description="Helical" evidence="12">
    <location>
        <begin position="12"/>
        <end position="28"/>
    </location>
</feature>
<evidence type="ECO:0000256" key="4">
    <source>
        <dbReference type="ARBA" id="ARBA00022449"/>
    </source>
</evidence>
<evidence type="ECO:0000313" key="14">
    <source>
        <dbReference type="EMBL" id="TLM76160.1"/>
    </source>
</evidence>
<proteinExistence type="inferred from homology"/>
<keyword evidence="8" id="KW-0915">Sodium</keyword>
<dbReference type="PANTHER" id="PTHR10110:SF195">
    <property type="entry name" value="NA(+)_H(+) ANTIPORTER NHAS2"/>
    <property type="match status" value="1"/>
</dbReference>
<keyword evidence="11" id="KW-0739">Sodium transport</keyword>
<comment type="similarity">
    <text evidence="2">Belongs to the monovalent cation:proton antiporter 1 (CPA1) transporter (TC 2.A.36) family.</text>
</comment>
<evidence type="ECO:0000256" key="1">
    <source>
        <dbReference type="ARBA" id="ARBA00004651"/>
    </source>
</evidence>
<evidence type="ECO:0000256" key="9">
    <source>
        <dbReference type="ARBA" id="ARBA00023065"/>
    </source>
</evidence>
<feature type="transmembrane region" description="Helical" evidence="12">
    <location>
        <begin position="122"/>
        <end position="143"/>
    </location>
</feature>
<organism evidence="14 15">
    <name type="scientific">Microbulbifer harenosus</name>
    <dbReference type="NCBI Taxonomy" id="2576840"/>
    <lineage>
        <taxon>Bacteria</taxon>
        <taxon>Pseudomonadati</taxon>
        <taxon>Pseudomonadota</taxon>
        <taxon>Gammaproteobacteria</taxon>
        <taxon>Cellvibrionales</taxon>
        <taxon>Microbulbiferaceae</taxon>
        <taxon>Microbulbifer</taxon>
    </lineage>
</organism>
<feature type="transmembrane region" description="Helical" evidence="12">
    <location>
        <begin position="381"/>
        <end position="399"/>
    </location>
</feature>
<keyword evidence="15" id="KW-1185">Reference proteome</keyword>
<evidence type="ECO:0000256" key="10">
    <source>
        <dbReference type="ARBA" id="ARBA00023136"/>
    </source>
</evidence>
<feature type="transmembrane region" description="Helical" evidence="12">
    <location>
        <begin position="354"/>
        <end position="375"/>
    </location>
</feature>
<protein>
    <submittedName>
        <fullName evidence="14">Sodium:proton antiporter</fullName>
    </submittedName>
</protein>
<evidence type="ECO:0000259" key="13">
    <source>
        <dbReference type="Pfam" id="PF00999"/>
    </source>
</evidence>
<feature type="transmembrane region" description="Helical" evidence="12">
    <location>
        <begin position="321"/>
        <end position="342"/>
    </location>
</feature>
<feature type="transmembrane region" description="Helical" evidence="12">
    <location>
        <begin position="164"/>
        <end position="182"/>
    </location>
</feature>
<keyword evidence="6 12" id="KW-0812">Transmembrane</keyword>
<evidence type="ECO:0000256" key="11">
    <source>
        <dbReference type="ARBA" id="ARBA00023201"/>
    </source>
</evidence>
<accession>A0ABY2UIZ8</accession>
<dbReference type="PANTHER" id="PTHR10110">
    <property type="entry name" value="SODIUM/HYDROGEN EXCHANGER"/>
    <property type="match status" value="1"/>
</dbReference>
<evidence type="ECO:0000256" key="8">
    <source>
        <dbReference type="ARBA" id="ARBA00023053"/>
    </source>
</evidence>
<keyword evidence="10 12" id="KW-0472">Membrane</keyword>
<evidence type="ECO:0000256" key="7">
    <source>
        <dbReference type="ARBA" id="ARBA00022989"/>
    </source>
</evidence>
<gene>
    <name evidence="14" type="ORF">FDY93_14455</name>
</gene>
<feature type="transmembrane region" description="Helical" evidence="12">
    <location>
        <begin position="295"/>
        <end position="315"/>
    </location>
</feature>
<dbReference type="InterPro" id="IPR018422">
    <property type="entry name" value="Cation/H_exchanger_CPA1"/>
</dbReference>
<dbReference type="RefSeq" id="WP_138236463.1">
    <property type="nucleotide sequence ID" value="NZ_CP185860.1"/>
</dbReference>
<evidence type="ECO:0000256" key="6">
    <source>
        <dbReference type="ARBA" id="ARBA00022692"/>
    </source>
</evidence>
<evidence type="ECO:0000256" key="12">
    <source>
        <dbReference type="SAM" id="Phobius"/>
    </source>
</evidence>
<keyword evidence="9" id="KW-0406">Ion transport</keyword>
<name>A0ABY2UIZ8_9GAMM</name>
<feature type="transmembrane region" description="Helical" evidence="12">
    <location>
        <begin position="256"/>
        <end position="275"/>
    </location>
</feature>
<feature type="transmembrane region" description="Helical" evidence="12">
    <location>
        <begin position="93"/>
        <end position="116"/>
    </location>
</feature>
<evidence type="ECO:0000256" key="5">
    <source>
        <dbReference type="ARBA" id="ARBA00022475"/>
    </source>
</evidence>
<comment type="subcellular location">
    <subcellularLocation>
        <location evidence="1">Cell membrane</location>
        <topology evidence="1">Multi-pass membrane protein</topology>
    </subcellularLocation>
</comment>
<keyword evidence="3" id="KW-0813">Transport</keyword>
<dbReference type="Proteomes" id="UP000306791">
    <property type="component" value="Unassembled WGS sequence"/>
</dbReference>
<dbReference type="Pfam" id="PF00999">
    <property type="entry name" value="Na_H_Exchanger"/>
    <property type="match status" value="1"/>
</dbReference>
<dbReference type="Gene3D" id="6.10.140.1330">
    <property type="match status" value="1"/>
</dbReference>
<feature type="transmembrane region" description="Helical" evidence="12">
    <location>
        <begin position="202"/>
        <end position="223"/>
    </location>
</feature>
<dbReference type="EMBL" id="VANI01000015">
    <property type="protein sequence ID" value="TLM76160.1"/>
    <property type="molecule type" value="Genomic_DNA"/>
</dbReference>
<feature type="transmembrane region" description="Helical" evidence="12">
    <location>
        <begin position="62"/>
        <end position="81"/>
    </location>
</feature>
<keyword evidence="5" id="KW-1003">Cell membrane</keyword>
<evidence type="ECO:0000256" key="3">
    <source>
        <dbReference type="ARBA" id="ARBA00022448"/>
    </source>
</evidence>
<feature type="transmembrane region" description="Helical" evidence="12">
    <location>
        <begin position="230"/>
        <end position="250"/>
    </location>
</feature>
<dbReference type="InterPro" id="IPR006153">
    <property type="entry name" value="Cation/H_exchanger_TM"/>
</dbReference>
<feature type="domain" description="Cation/H+ exchanger transmembrane" evidence="13">
    <location>
        <begin position="15"/>
        <end position="409"/>
    </location>
</feature>
<keyword evidence="4" id="KW-0050">Antiport</keyword>
<sequence>MEGVTTLVGQGLYMALAAVAGLGIARLLKRDDTLGCLIAGVLAGMLLPVFDYNTGLRAENIHQLVFFIILPVLIFQSAWKIDPDALFRWLAPALLLATVGVLICALITAVLVYFGVVQSGGFPWIAALLTGTILAATDPAAIVARLRKTGANNELLTLLEGESLFNDAAAIVLFSFVLGIASHSAMEGAVATGEEIAGAGSFALYFAVVFFGGLAVGTICGLLTAITILFLRSAGAALVVLVLAAFGSFYLAEHVVGVSGILSVMICAIVARACLREQEQTYLAHAAPTWEWLGLLFHALIFVMMGLVITVDMFVNHWLAMIVAIVAAIGARGLAVFLVAPMARFVGPPITKNWRLILSWGGLRGVIAAALVLSLPVDLPYWEMVQAMVFGVVLFSLLVQGTTSTRLIRKLEP</sequence>
<feature type="transmembrane region" description="Helical" evidence="12">
    <location>
        <begin position="33"/>
        <end position="50"/>
    </location>
</feature>
<evidence type="ECO:0000313" key="15">
    <source>
        <dbReference type="Proteomes" id="UP000306791"/>
    </source>
</evidence>
<evidence type="ECO:0000256" key="2">
    <source>
        <dbReference type="ARBA" id="ARBA00007367"/>
    </source>
</evidence>
<keyword evidence="7 12" id="KW-1133">Transmembrane helix</keyword>
<reference evidence="14 15" key="1">
    <citation type="submission" date="2019-05" db="EMBL/GenBank/DDBJ databases">
        <title>Microbulbifer harenosus sp. nov., an alginate-degrading bacterium isolated from coastal sand.</title>
        <authorList>
            <person name="Huang H."/>
            <person name="Mo K."/>
            <person name="Bao S."/>
        </authorList>
    </citation>
    <scope>NUCLEOTIDE SEQUENCE [LARGE SCALE GENOMIC DNA]</scope>
    <source>
        <strain evidence="14 15">HB161719</strain>
    </source>
</reference>